<dbReference type="AlphaFoldDB" id="A0A426XJJ2"/>
<feature type="region of interest" description="Disordered" evidence="2">
    <location>
        <begin position="234"/>
        <end position="256"/>
    </location>
</feature>
<dbReference type="InterPro" id="IPR013083">
    <property type="entry name" value="Znf_RING/FYVE/PHD"/>
</dbReference>
<dbReference type="GO" id="GO:0004842">
    <property type="term" value="F:ubiquitin-protein transferase activity"/>
    <property type="evidence" value="ECO:0007669"/>
    <property type="project" value="InterPro"/>
</dbReference>
<dbReference type="Proteomes" id="UP000287651">
    <property type="component" value="Unassembled WGS sequence"/>
</dbReference>
<dbReference type="PROSITE" id="PS50089">
    <property type="entry name" value="ZF_RING_2"/>
    <property type="match status" value="1"/>
</dbReference>
<dbReference type="GO" id="GO:0008270">
    <property type="term" value="F:zinc ion binding"/>
    <property type="evidence" value="ECO:0007669"/>
    <property type="project" value="UniProtKB-KW"/>
</dbReference>
<feature type="domain" description="RING-type" evidence="3">
    <location>
        <begin position="322"/>
        <end position="364"/>
    </location>
</feature>
<dbReference type="InterPro" id="IPR001841">
    <property type="entry name" value="Znf_RING"/>
</dbReference>
<keyword evidence="1" id="KW-0863">Zinc-finger</keyword>
<dbReference type="PANTHER" id="PTHR12603:SF0">
    <property type="entry name" value="CCR4-NOT TRANSCRIPTION COMPLEX SUBUNIT 4"/>
    <property type="match status" value="1"/>
</dbReference>
<dbReference type="CDD" id="cd16618">
    <property type="entry name" value="mRING-HC-C4C4_CNOT4"/>
    <property type="match status" value="1"/>
</dbReference>
<evidence type="ECO:0000259" key="3">
    <source>
        <dbReference type="PROSITE" id="PS50089"/>
    </source>
</evidence>
<feature type="compositionally biased region" description="Basic and acidic residues" evidence="2">
    <location>
        <begin position="142"/>
        <end position="163"/>
    </location>
</feature>
<accession>A0A426XJJ2</accession>
<evidence type="ECO:0000313" key="5">
    <source>
        <dbReference type="Proteomes" id="UP000287651"/>
    </source>
</evidence>
<name>A0A426XJJ2_ENSVE</name>
<dbReference type="SUPFAM" id="SSF57850">
    <property type="entry name" value="RING/U-box"/>
    <property type="match status" value="1"/>
</dbReference>
<dbReference type="PANTHER" id="PTHR12603">
    <property type="entry name" value="CCR4-NOT TRANSCRIPTION COMPLEX RELATED"/>
    <property type="match status" value="1"/>
</dbReference>
<dbReference type="InterPro" id="IPR039515">
    <property type="entry name" value="NOT4_mRING-HC-C4C4"/>
</dbReference>
<feature type="non-terminal residue" evidence="4">
    <location>
        <position position="1"/>
    </location>
</feature>
<keyword evidence="1" id="KW-0479">Metal-binding</keyword>
<reference evidence="4 5" key="1">
    <citation type="journal article" date="2014" name="Agronomy (Basel)">
        <title>A Draft Genome Sequence for Ensete ventricosum, the Drought-Tolerant Tree Against Hunger.</title>
        <authorList>
            <person name="Harrison J."/>
            <person name="Moore K.A."/>
            <person name="Paszkiewicz K."/>
            <person name="Jones T."/>
            <person name="Grant M."/>
            <person name="Ambacheew D."/>
            <person name="Muzemil S."/>
            <person name="Studholme D.J."/>
        </authorList>
    </citation>
    <scope>NUCLEOTIDE SEQUENCE [LARGE SCALE GENOMIC DNA]</scope>
</reference>
<protein>
    <recommendedName>
        <fullName evidence="3">RING-type domain-containing protein</fullName>
    </recommendedName>
</protein>
<dbReference type="InterPro" id="IPR039780">
    <property type="entry name" value="Mot2"/>
</dbReference>
<dbReference type="GO" id="GO:0016567">
    <property type="term" value="P:protein ubiquitination"/>
    <property type="evidence" value="ECO:0007669"/>
    <property type="project" value="TreeGrafter"/>
</dbReference>
<dbReference type="GO" id="GO:0030014">
    <property type="term" value="C:CCR4-NOT complex"/>
    <property type="evidence" value="ECO:0007669"/>
    <property type="project" value="InterPro"/>
</dbReference>
<evidence type="ECO:0000256" key="2">
    <source>
        <dbReference type="SAM" id="MobiDB-lite"/>
    </source>
</evidence>
<feature type="region of interest" description="Disordered" evidence="2">
    <location>
        <begin position="276"/>
        <end position="296"/>
    </location>
</feature>
<evidence type="ECO:0000313" key="4">
    <source>
        <dbReference type="EMBL" id="RRT39617.1"/>
    </source>
</evidence>
<feature type="compositionally biased region" description="Low complexity" evidence="2">
    <location>
        <begin position="187"/>
        <end position="201"/>
    </location>
</feature>
<gene>
    <name evidence="4" type="ORF">B296_00058100</name>
</gene>
<dbReference type="FunFam" id="3.30.40.10:FF:000383">
    <property type="entry name" value="RING/U-box superfamily protein"/>
    <property type="match status" value="1"/>
</dbReference>
<organism evidence="4 5">
    <name type="scientific">Ensete ventricosum</name>
    <name type="common">Abyssinian banana</name>
    <name type="synonym">Musa ensete</name>
    <dbReference type="NCBI Taxonomy" id="4639"/>
    <lineage>
        <taxon>Eukaryota</taxon>
        <taxon>Viridiplantae</taxon>
        <taxon>Streptophyta</taxon>
        <taxon>Embryophyta</taxon>
        <taxon>Tracheophyta</taxon>
        <taxon>Spermatophyta</taxon>
        <taxon>Magnoliopsida</taxon>
        <taxon>Liliopsida</taxon>
        <taxon>Zingiberales</taxon>
        <taxon>Musaceae</taxon>
        <taxon>Ensete</taxon>
    </lineage>
</organism>
<dbReference type="EMBL" id="AMZH03020036">
    <property type="protein sequence ID" value="RRT39617.1"/>
    <property type="molecule type" value="Genomic_DNA"/>
</dbReference>
<dbReference type="Gene3D" id="3.30.40.10">
    <property type="entry name" value="Zinc/RING finger domain, C3HC4 (zinc finger)"/>
    <property type="match status" value="1"/>
</dbReference>
<feature type="region of interest" description="Disordered" evidence="2">
    <location>
        <begin position="124"/>
        <end position="221"/>
    </location>
</feature>
<proteinExistence type="predicted"/>
<feature type="compositionally biased region" description="Polar residues" evidence="2">
    <location>
        <begin position="284"/>
        <end position="296"/>
    </location>
</feature>
<sequence>EDKEEEMGSDAVADDAFLAAMSRDVARKKRVPILLPSSFTNRSAKLKQCKLDARREQWLSQGTHRIGFALGFDCGFSGILVCLLGGSIDLYILGCSYVLALKTGSCFGFVCRSAVRNKDCVVTSRRPPAASPPHHPVPSEKSNGRSKEEEQKEEHRVVGERDGSISNDSEDGSPTHGITMNGCPNDSVKSVSSYGSSSRSISDAEEEEDDCEERGDDKGRMDDWEALADALSVVEEQPNSNPVAENPDSKSIPCGMDKGCHEGLAKPVAKPMVSRAWRPDDASRPQSLPNLSKQRSLPVSTERRLVAAGWAQHGILSTPSSCPICYEDLDPTDSSFLPCNCGFRLCLFCHKQILEADGRCPGCRKQYAPAAGGVVRIGGGGQPFALHLSRSCSMSSRT</sequence>
<evidence type="ECO:0000256" key="1">
    <source>
        <dbReference type="PROSITE-ProRule" id="PRU00175"/>
    </source>
</evidence>
<keyword evidence="1" id="KW-0862">Zinc</keyword>
<dbReference type="Pfam" id="PF14570">
    <property type="entry name" value="zf-RING_4"/>
    <property type="match status" value="1"/>
</dbReference>
<comment type="caution">
    <text evidence="4">The sequence shown here is derived from an EMBL/GenBank/DDBJ whole genome shotgun (WGS) entry which is preliminary data.</text>
</comment>
<feature type="compositionally biased region" description="Acidic residues" evidence="2">
    <location>
        <begin position="203"/>
        <end position="214"/>
    </location>
</feature>